<feature type="region of interest" description="Disordered" evidence="6">
    <location>
        <begin position="110"/>
        <end position="162"/>
    </location>
</feature>
<evidence type="ECO:0000256" key="1">
    <source>
        <dbReference type="ARBA" id="ARBA00010066"/>
    </source>
</evidence>
<name>A0A9P4LQE2_9PLEO</name>
<sequence>MEKCGKVTFGGTVELGPQMWTQMRLPAKSPLLHVACHACLRHTLAIATTTSLYIPTLKMSAAQNSAGIQTLLDLTHPPGRARCTEDSPASKRMYTCLARPRHDTHLIDPDRTKRVKDARNEAQKEIEDYKKEKEDEYQKFEKEHSSGNQKAEEDAKKDTDVKVKEIEEIGKKTGSKVVDQLLAAVTNAKSEPPKGRE</sequence>
<comment type="function">
    <text evidence="5">Subunit of the V1 complex of vacuolar(H+)-ATPase (V-ATPase), a multisubunit enzyme composed of a peripheral complex (V1) that hydrolyzes ATP and a membrane integral complex (V0) that translocates protons. V-ATPase is responsible for acidifying and maintaining the pH of intracellular compartments and in some cell types, is targeted to the plasma membrane, where it is responsible for acidifying the extracellular environment.</text>
</comment>
<keyword evidence="3 5" id="KW-0375">Hydrogen ion transport</keyword>
<dbReference type="PANTHER" id="PTHR12713:SF11">
    <property type="entry name" value="V-TYPE PROTON ATPASE SUBUNIT G"/>
    <property type="match status" value="1"/>
</dbReference>
<dbReference type="PANTHER" id="PTHR12713">
    <property type="entry name" value="VACUOLAR ATP SYNTHASE SUBUNIT G"/>
    <property type="match status" value="1"/>
</dbReference>
<comment type="similarity">
    <text evidence="1 5">Belongs to the V-ATPase G subunit family.</text>
</comment>
<dbReference type="Gene3D" id="1.20.5.2950">
    <property type="match status" value="1"/>
</dbReference>
<proteinExistence type="inferred from homology"/>
<dbReference type="InterPro" id="IPR005124">
    <property type="entry name" value="V-ATPase_G"/>
</dbReference>
<dbReference type="GO" id="GO:0046961">
    <property type="term" value="F:proton-transporting ATPase activity, rotational mechanism"/>
    <property type="evidence" value="ECO:0007669"/>
    <property type="project" value="InterPro"/>
</dbReference>
<evidence type="ECO:0000256" key="6">
    <source>
        <dbReference type="SAM" id="MobiDB-lite"/>
    </source>
</evidence>
<organism evidence="7 8">
    <name type="scientific">Setomelanomma holmii</name>
    <dbReference type="NCBI Taxonomy" id="210430"/>
    <lineage>
        <taxon>Eukaryota</taxon>
        <taxon>Fungi</taxon>
        <taxon>Dikarya</taxon>
        <taxon>Ascomycota</taxon>
        <taxon>Pezizomycotina</taxon>
        <taxon>Dothideomycetes</taxon>
        <taxon>Pleosporomycetidae</taxon>
        <taxon>Pleosporales</taxon>
        <taxon>Pleosporineae</taxon>
        <taxon>Phaeosphaeriaceae</taxon>
        <taxon>Setomelanomma</taxon>
    </lineage>
</organism>
<comment type="subunit">
    <text evidence="5">V-ATPase is a heteromultimeric enzyme made up of two complexes: the ATP-hydrolytic V1 complex and the proton translocation V0 complex.</text>
</comment>
<keyword evidence="2 5" id="KW-0813">Transport</keyword>
<protein>
    <recommendedName>
        <fullName evidence="5">V-type proton ATPase subunit G</fullName>
    </recommendedName>
</protein>
<evidence type="ECO:0000256" key="2">
    <source>
        <dbReference type="ARBA" id="ARBA00022448"/>
    </source>
</evidence>
<comment type="caution">
    <text evidence="7">The sequence shown here is derived from an EMBL/GenBank/DDBJ whole genome shotgun (WGS) entry which is preliminary data.</text>
</comment>
<dbReference type="Pfam" id="PF03179">
    <property type="entry name" value="V-ATPase_G"/>
    <property type="match status" value="1"/>
</dbReference>
<evidence type="ECO:0000313" key="8">
    <source>
        <dbReference type="Proteomes" id="UP000799777"/>
    </source>
</evidence>
<evidence type="ECO:0000256" key="5">
    <source>
        <dbReference type="RuleBase" id="RU364019"/>
    </source>
</evidence>
<dbReference type="GO" id="GO:0016887">
    <property type="term" value="F:ATP hydrolysis activity"/>
    <property type="evidence" value="ECO:0007669"/>
    <property type="project" value="TreeGrafter"/>
</dbReference>
<dbReference type="EMBL" id="ML978168">
    <property type="protein sequence ID" value="KAF2033150.1"/>
    <property type="molecule type" value="Genomic_DNA"/>
</dbReference>
<dbReference type="OrthoDB" id="250802at2759"/>
<reference evidence="7" key="1">
    <citation type="journal article" date="2020" name="Stud. Mycol.">
        <title>101 Dothideomycetes genomes: a test case for predicting lifestyles and emergence of pathogens.</title>
        <authorList>
            <person name="Haridas S."/>
            <person name="Albert R."/>
            <person name="Binder M."/>
            <person name="Bloem J."/>
            <person name="Labutti K."/>
            <person name="Salamov A."/>
            <person name="Andreopoulos B."/>
            <person name="Baker S."/>
            <person name="Barry K."/>
            <person name="Bills G."/>
            <person name="Bluhm B."/>
            <person name="Cannon C."/>
            <person name="Castanera R."/>
            <person name="Culley D."/>
            <person name="Daum C."/>
            <person name="Ezra D."/>
            <person name="Gonzalez J."/>
            <person name="Henrissat B."/>
            <person name="Kuo A."/>
            <person name="Liang C."/>
            <person name="Lipzen A."/>
            <person name="Lutzoni F."/>
            <person name="Magnuson J."/>
            <person name="Mondo S."/>
            <person name="Nolan M."/>
            <person name="Ohm R."/>
            <person name="Pangilinan J."/>
            <person name="Park H.-J."/>
            <person name="Ramirez L."/>
            <person name="Alfaro M."/>
            <person name="Sun H."/>
            <person name="Tritt A."/>
            <person name="Yoshinaga Y."/>
            <person name="Zwiers L.-H."/>
            <person name="Turgeon B."/>
            <person name="Goodwin S."/>
            <person name="Spatafora J."/>
            <person name="Crous P."/>
            <person name="Grigoriev I."/>
        </authorList>
    </citation>
    <scope>NUCLEOTIDE SEQUENCE</scope>
    <source>
        <strain evidence="7">CBS 110217</strain>
    </source>
</reference>
<dbReference type="NCBIfam" id="TIGR01147">
    <property type="entry name" value="V_ATP_synt_G"/>
    <property type="match status" value="1"/>
</dbReference>
<dbReference type="AlphaFoldDB" id="A0A9P4LQE2"/>
<keyword evidence="4 5" id="KW-0406">Ion transport</keyword>
<gene>
    <name evidence="7" type="ORF">EK21DRAFT_86580</name>
</gene>
<dbReference type="Proteomes" id="UP000799777">
    <property type="component" value="Unassembled WGS sequence"/>
</dbReference>
<evidence type="ECO:0000256" key="4">
    <source>
        <dbReference type="ARBA" id="ARBA00023065"/>
    </source>
</evidence>
<dbReference type="GO" id="GO:0000221">
    <property type="term" value="C:vacuolar proton-transporting V-type ATPase, V1 domain"/>
    <property type="evidence" value="ECO:0007669"/>
    <property type="project" value="TreeGrafter"/>
</dbReference>
<keyword evidence="8" id="KW-1185">Reference proteome</keyword>
<evidence type="ECO:0000256" key="3">
    <source>
        <dbReference type="ARBA" id="ARBA00022781"/>
    </source>
</evidence>
<evidence type="ECO:0000313" key="7">
    <source>
        <dbReference type="EMBL" id="KAF2033150.1"/>
    </source>
</evidence>
<accession>A0A9P4LQE2</accession>